<organism evidence="1 2">
    <name type="scientific">Alligator mississippiensis</name>
    <name type="common">American alligator</name>
    <dbReference type="NCBI Taxonomy" id="8496"/>
    <lineage>
        <taxon>Eukaryota</taxon>
        <taxon>Metazoa</taxon>
        <taxon>Chordata</taxon>
        <taxon>Craniata</taxon>
        <taxon>Vertebrata</taxon>
        <taxon>Euteleostomi</taxon>
        <taxon>Archelosauria</taxon>
        <taxon>Archosauria</taxon>
        <taxon>Crocodylia</taxon>
        <taxon>Alligatoridae</taxon>
        <taxon>Alligatorinae</taxon>
        <taxon>Alligator</taxon>
    </lineage>
</organism>
<dbReference type="Proteomes" id="UP000050525">
    <property type="component" value="Unassembled WGS sequence"/>
</dbReference>
<sequence>MLGCTQIGSSAGLELWVYPLSQPEECYCSGNALKLDQALITVRNHLPEAVSLRYVSDYCYQCLYQILLTVGPGSTTAPSNGSVVVSTRFTLMFEVFAEINTTSPVCRWSELYGEHGWYLISIQSVSDQHTRGISCTHSVDKAPVNSYIRK</sequence>
<dbReference type="EMBL" id="AKHW03005127">
    <property type="protein sequence ID" value="KYO27667.1"/>
    <property type="molecule type" value="Genomic_DNA"/>
</dbReference>
<dbReference type="AlphaFoldDB" id="A0A151MT32"/>
<evidence type="ECO:0000313" key="2">
    <source>
        <dbReference type="Proteomes" id="UP000050525"/>
    </source>
</evidence>
<proteinExistence type="predicted"/>
<gene>
    <name evidence="1" type="ORF">Y1Q_0005230</name>
</gene>
<comment type="caution">
    <text evidence="1">The sequence shown here is derived from an EMBL/GenBank/DDBJ whole genome shotgun (WGS) entry which is preliminary data.</text>
</comment>
<keyword evidence="2" id="KW-1185">Reference proteome</keyword>
<protein>
    <submittedName>
        <fullName evidence="1">Uncharacterized protein</fullName>
    </submittedName>
</protein>
<accession>A0A151MT32</accession>
<name>A0A151MT32_ALLMI</name>
<reference evidence="1 2" key="1">
    <citation type="journal article" date="2012" name="Genome Biol.">
        <title>Sequencing three crocodilian genomes to illuminate the evolution of archosaurs and amniotes.</title>
        <authorList>
            <person name="St John J.A."/>
            <person name="Braun E.L."/>
            <person name="Isberg S.R."/>
            <person name="Miles L.G."/>
            <person name="Chong A.Y."/>
            <person name="Gongora J."/>
            <person name="Dalzell P."/>
            <person name="Moran C."/>
            <person name="Bed'hom B."/>
            <person name="Abzhanov A."/>
            <person name="Burgess S.C."/>
            <person name="Cooksey A.M."/>
            <person name="Castoe T.A."/>
            <person name="Crawford N.G."/>
            <person name="Densmore L.D."/>
            <person name="Drew J.C."/>
            <person name="Edwards S.V."/>
            <person name="Faircloth B.C."/>
            <person name="Fujita M.K."/>
            <person name="Greenwold M.J."/>
            <person name="Hoffmann F.G."/>
            <person name="Howard J.M."/>
            <person name="Iguchi T."/>
            <person name="Janes D.E."/>
            <person name="Khan S.Y."/>
            <person name="Kohno S."/>
            <person name="de Koning A.J."/>
            <person name="Lance S.L."/>
            <person name="McCarthy F.M."/>
            <person name="McCormack J.E."/>
            <person name="Merchant M.E."/>
            <person name="Peterson D.G."/>
            <person name="Pollock D.D."/>
            <person name="Pourmand N."/>
            <person name="Raney B.J."/>
            <person name="Roessler K.A."/>
            <person name="Sanford J.R."/>
            <person name="Sawyer R.H."/>
            <person name="Schmidt C.J."/>
            <person name="Triplett E.W."/>
            <person name="Tuberville T.D."/>
            <person name="Venegas-Anaya M."/>
            <person name="Howard J.T."/>
            <person name="Jarvis E.D."/>
            <person name="Guillette L.J.Jr."/>
            <person name="Glenn T.C."/>
            <person name="Green R.E."/>
            <person name="Ray D.A."/>
        </authorList>
    </citation>
    <scope>NUCLEOTIDE SEQUENCE [LARGE SCALE GENOMIC DNA]</scope>
    <source>
        <strain evidence="1">KSC_2009_1</strain>
    </source>
</reference>
<evidence type="ECO:0000313" key="1">
    <source>
        <dbReference type="EMBL" id="KYO27667.1"/>
    </source>
</evidence>